<keyword evidence="2" id="KW-1185">Reference proteome</keyword>
<dbReference type="Proteomes" id="UP000886998">
    <property type="component" value="Unassembled WGS sequence"/>
</dbReference>
<dbReference type="OrthoDB" id="6422403at2759"/>
<organism evidence="1 2">
    <name type="scientific">Trichonephila inaurata madagascariensis</name>
    <dbReference type="NCBI Taxonomy" id="2747483"/>
    <lineage>
        <taxon>Eukaryota</taxon>
        <taxon>Metazoa</taxon>
        <taxon>Ecdysozoa</taxon>
        <taxon>Arthropoda</taxon>
        <taxon>Chelicerata</taxon>
        <taxon>Arachnida</taxon>
        <taxon>Araneae</taxon>
        <taxon>Araneomorphae</taxon>
        <taxon>Entelegynae</taxon>
        <taxon>Araneoidea</taxon>
        <taxon>Nephilidae</taxon>
        <taxon>Trichonephila</taxon>
        <taxon>Trichonephila inaurata</taxon>
    </lineage>
</organism>
<proteinExistence type="predicted"/>
<evidence type="ECO:0000313" key="2">
    <source>
        <dbReference type="Proteomes" id="UP000886998"/>
    </source>
</evidence>
<protein>
    <submittedName>
        <fullName evidence="1">Uncharacterized protein F54H12.2</fullName>
    </submittedName>
</protein>
<accession>A0A8X7CPX7</accession>
<dbReference type="EMBL" id="BMAV01021979">
    <property type="protein sequence ID" value="GFY76503.1"/>
    <property type="molecule type" value="Genomic_DNA"/>
</dbReference>
<gene>
    <name evidence="1" type="primary">F54H12.2_102</name>
    <name evidence="1" type="ORF">TNIN_195751</name>
</gene>
<name>A0A8X7CPX7_9ARAC</name>
<reference evidence="1" key="1">
    <citation type="submission" date="2020-08" db="EMBL/GenBank/DDBJ databases">
        <title>Multicomponent nature underlies the extraordinary mechanical properties of spider dragline silk.</title>
        <authorList>
            <person name="Kono N."/>
            <person name="Nakamura H."/>
            <person name="Mori M."/>
            <person name="Yoshida Y."/>
            <person name="Ohtoshi R."/>
            <person name="Malay A.D."/>
            <person name="Moran D.A.P."/>
            <person name="Tomita M."/>
            <person name="Numata K."/>
            <person name="Arakawa K."/>
        </authorList>
    </citation>
    <scope>NUCLEOTIDE SEQUENCE</scope>
</reference>
<comment type="caution">
    <text evidence="1">The sequence shown here is derived from an EMBL/GenBank/DDBJ whole genome shotgun (WGS) entry which is preliminary data.</text>
</comment>
<evidence type="ECO:0000313" key="1">
    <source>
        <dbReference type="EMBL" id="GFY76503.1"/>
    </source>
</evidence>
<dbReference type="AlphaFoldDB" id="A0A8X7CPX7"/>
<sequence>MDHETCLQLYGDLAFFAMNFEQLIQDFIQRNIQILNYISPVFVNNWDMTFVINNAKSEGVPELLGFQPGEIKGKVESPYIADSNASFPLIYIYCDLVEPQIVCDIQASLLKIVKVEGKKMEKCSPVDMMGRLHVDLFNQDRLLLNLTDLKIKLIRRKTEFFWMGDGYYKVVFDHISLFVRKVLVNPGVFIGHAKALEKATAKYPIDRVACKVFSIPQSSYSFIQDNVFSGRCPNDWYWLRVDNDAFNGNYKKSPFEFNFLGVYVDGQPMPHQPLELDFEKDNYIRAYQNLFLQSGGLYLSRTEFLKDLHYICLIYHLIYATGNISI</sequence>